<dbReference type="InterPro" id="IPR009080">
    <property type="entry name" value="tRNAsynth_Ia_anticodon-bd"/>
</dbReference>
<dbReference type="PRINTS" id="PR01038">
    <property type="entry name" value="TRNASYNTHARG"/>
</dbReference>
<keyword evidence="5 10" id="KW-0547">Nucleotide-binding</keyword>
<evidence type="ECO:0000256" key="10">
    <source>
        <dbReference type="HAMAP-Rule" id="MF_00123"/>
    </source>
</evidence>
<keyword evidence="4 10" id="KW-0436">Ligase</keyword>
<dbReference type="Pfam" id="PF03485">
    <property type="entry name" value="Arg_tRNA_synt_N"/>
    <property type="match status" value="1"/>
</dbReference>
<dbReference type="Proteomes" id="UP000231382">
    <property type="component" value="Unassembled WGS sequence"/>
</dbReference>
<dbReference type="PANTHER" id="PTHR11956">
    <property type="entry name" value="ARGINYL-TRNA SYNTHETASE"/>
    <property type="match status" value="1"/>
</dbReference>
<proteinExistence type="inferred from homology"/>
<feature type="domain" description="Arginyl tRNA synthetase N-terminal" evidence="13">
    <location>
        <begin position="3"/>
        <end position="85"/>
    </location>
</feature>
<dbReference type="PROSITE" id="PS00178">
    <property type="entry name" value="AA_TRNA_LIGASE_I"/>
    <property type="match status" value="1"/>
</dbReference>
<evidence type="ECO:0000256" key="3">
    <source>
        <dbReference type="ARBA" id="ARBA00022490"/>
    </source>
</evidence>
<reference evidence="15" key="1">
    <citation type="submission" date="2017-09" db="EMBL/GenBank/DDBJ databases">
        <title>Depth-based differentiation of microbial function through sediment-hosted aquifers and enrichment of novel symbionts in the deep terrestrial subsurface.</title>
        <authorList>
            <person name="Probst A.J."/>
            <person name="Ladd B."/>
            <person name="Jarett J.K."/>
            <person name="Geller-Mcgrath D.E."/>
            <person name="Sieber C.M.K."/>
            <person name="Emerson J.B."/>
            <person name="Anantharaman K."/>
            <person name="Thomas B.C."/>
            <person name="Malmstrom R."/>
            <person name="Stieglmeier M."/>
            <person name="Klingl A."/>
            <person name="Woyke T."/>
            <person name="Ryan C.M."/>
            <person name="Banfield J.F."/>
        </authorList>
    </citation>
    <scope>NUCLEOTIDE SEQUENCE [LARGE SCALE GENOMIC DNA]</scope>
</reference>
<dbReference type="Pfam" id="PF05746">
    <property type="entry name" value="DALR_1"/>
    <property type="match status" value="1"/>
</dbReference>
<dbReference type="EC" id="6.1.1.19" evidence="10"/>
<feature type="domain" description="DALR anticodon binding" evidence="12">
    <location>
        <begin position="432"/>
        <end position="551"/>
    </location>
</feature>
<dbReference type="Pfam" id="PF00750">
    <property type="entry name" value="tRNA-synt_1d"/>
    <property type="match status" value="1"/>
</dbReference>
<evidence type="ECO:0000256" key="5">
    <source>
        <dbReference type="ARBA" id="ARBA00022741"/>
    </source>
</evidence>
<dbReference type="FunFam" id="1.10.730.10:FF:000008">
    <property type="entry name" value="Arginine--tRNA ligase"/>
    <property type="match status" value="1"/>
</dbReference>
<dbReference type="HAMAP" id="MF_00123">
    <property type="entry name" value="Arg_tRNA_synth"/>
    <property type="match status" value="1"/>
</dbReference>
<evidence type="ECO:0000259" key="13">
    <source>
        <dbReference type="SMART" id="SM01016"/>
    </source>
</evidence>
<accession>A0A2H0W709</accession>
<protein>
    <recommendedName>
        <fullName evidence="10">Arginine--tRNA ligase</fullName>
        <ecNumber evidence="10">6.1.1.19</ecNumber>
    </recommendedName>
    <alternativeName>
        <fullName evidence="10">Arginyl-tRNA synthetase</fullName>
        <shortName evidence="10">ArgRS</shortName>
    </alternativeName>
</protein>
<dbReference type="CDD" id="cd00671">
    <property type="entry name" value="ArgRS_core"/>
    <property type="match status" value="1"/>
</dbReference>
<evidence type="ECO:0000256" key="1">
    <source>
        <dbReference type="ARBA" id="ARBA00004496"/>
    </source>
</evidence>
<dbReference type="InterPro" id="IPR005148">
    <property type="entry name" value="Arg-tRNA-synth_N"/>
</dbReference>
<dbReference type="Gene3D" id="3.40.50.620">
    <property type="entry name" value="HUPs"/>
    <property type="match status" value="1"/>
</dbReference>
<comment type="subunit">
    <text evidence="10">Monomer.</text>
</comment>
<keyword evidence="7 10" id="KW-0648">Protein biosynthesis</keyword>
<evidence type="ECO:0000256" key="2">
    <source>
        <dbReference type="ARBA" id="ARBA00005594"/>
    </source>
</evidence>
<dbReference type="SUPFAM" id="SSF52374">
    <property type="entry name" value="Nucleotidylyl transferase"/>
    <property type="match status" value="1"/>
</dbReference>
<comment type="subcellular location">
    <subcellularLocation>
        <location evidence="1 10">Cytoplasm</location>
    </subcellularLocation>
</comment>
<evidence type="ECO:0000256" key="9">
    <source>
        <dbReference type="ARBA" id="ARBA00049339"/>
    </source>
</evidence>
<evidence type="ECO:0000313" key="15">
    <source>
        <dbReference type="Proteomes" id="UP000231382"/>
    </source>
</evidence>
<keyword evidence="3 10" id="KW-0963">Cytoplasm</keyword>
<dbReference type="InterPro" id="IPR001278">
    <property type="entry name" value="Arg-tRNA-ligase"/>
</dbReference>
<dbReference type="Gene3D" id="3.30.1360.70">
    <property type="entry name" value="Arginyl tRNA synthetase N-terminal domain"/>
    <property type="match status" value="1"/>
</dbReference>
<comment type="similarity">
    <text evidence="2 10 11">Belongs to the class-I aminoacyl-tRNA synthetase family.</text>
</comment>
<dbReference type="SMART" id="SM01016">
    <property type="entry name" value="Arg_tRNA_synt_N"/>
    <property type="match status" value="1"/>
</dbReference>
<comment type="catalytic activity">
    <reaction evidence="9 10">
        <text>tRNA(Arg) + L-arginine + ATP = L-arginyl-tRNA(Arg) + AMP + diphosphate</text>
        <dbReference type="Rhea" id="RHEA:20301"/>
        <dbReference type="Rhea" id="RHEA-COMP:9658"/>
        <dbReference type="Rhea" id="RHEA-COMP:9673"/>
        <dbReference type="ChEBI" id="CHEBI:30616"/>
        <dbReference type="ChEBI" id="CHEBI:32682"/>
        <dbReference type="ChEBI" id="CHEBI:33019"/>
        <dbReference type="ChEBI" id="CHEBI:78442"/>
        <dbReference type="ChEBI" id="CHEBI:78513"/>
        <dbReference type="ChEBI" id="CHEBI:456215"/>
        <dbReference type="EC" id="6.1.1.19"/>
    </reaction>
</comment>
<evidence type="ECO:0000256" key="6">
    <source>
        <dbReference type="ARBA" id="ARBA00022840"/>
    </source>
</evidence>
<dbReference type="SMART" id="SM00836">
    <property type="entry name" value="DALR_1"/>
    <property type="match status" value="1"/>
</dbReference>
<evidence type="ECO:0000259" key="12">
    <source>
        <dbReference type="SMART" id="SM00836"/>
    </source>
</evidence>
<evidence type="ECO:0000256" key="7">
    <source>
        <dbReference type="ARBA" id="ARBA00022917"/>
    </source>
</evidence>
<organism evidence="14 15">
    <name type="scientific">Candidatus Berkelbacteria bacterium CG10_big_fil_rev_8_21_14_0_10_43_13</name>
    <dbReference type="NCBI Taxonomy" id="1974514"/>
    <lineage>
        <taxon>Bacteria</taxon>
        <taxon>Candidatus Berkelbacteria</taxon>
    </lineage>
</organism>
<dbReference type="GO" id="GO:0004814">
    <property type="term" value="F:arginine-tRNA ligase activity"/>
    <property type="evidence" value="ECO:0007669"/>
    <property type="project" value="UniProtKB-UniRule"/>
</dbReference>
<keyword evidence="8 10" id="KW-0030">Aminoacyl-tRNA synthetase</keyword>
<comment type="caution">
    <text evidence="14">The sequence shown here is derived from an EMBL/GenBank/DDBJ whole genome shotgun (WGS) entry which is preliminary data.</text>
</comment>
<dbReference type="Gene3D" id="1.10.730.10">
    <property type="entry name" value="Isoleucyl-tRNA Synthetase, Domain 1"/>
    <property type="match status" value="1"/>
</dbReference>
<dbReference type="EMBL" id="PEZW01000009">
    <property type="protein sequence ID" value="PIS07869.1"/>
    <property type="molecule type" value="Genomic_DNA"/>
</dbReference>
<dbReference type="InterPro" id="IPR014729">
    <property type="entry name" value="Rossmann-like_a/b/a_fold"/>
</dbReference>
<dbReference type="GO" id="GO:0005737">
    <property type="term" value="C:cytoplasm"/>
    <property type="evidence" value="ECO:0007669"/>
    <property type="project" value="UniProtKB-SubCell"/>
</dbReference>
<gene>
    <name evidence="10" type="primary">argS</name>
    <name evidence="14" type="ORF">COT78_01395</name>
</gene>
<dbReference type="InterPro" id="IPR035684">
    <property type="entry name" value="ArgRS_core"/>
</dbReference>
<name>A0A2H0W709_9BACT</name>
<sequence length="551" mass="61864">MKSELLKKIISAVKSAEYNPPSDFSVTEAPKPEIGDFATNVAMIIAGQIKDNPREIANKIKIELEKYDDIIKVEVAGPGFINIKLELQVYFDELAKIVEQKEQYGRSEIGAGKKINVEYVSANPTGPLHIGNARSGPIGEAIANLFMFLGYDTTKEFYINDIGVQIGRFGQSLYHWYEIKDNVDVKFPEEGYPGPYIKETSEVIQLKFDDEISKISDREELIKFFAKVGLDIMVEKIRDDLKFAGMKIDVWSYESKIAEAGKSAAVIERLRESGNTIEKEGAVWFKQPDDPELADKEAVLVKSDENHSVTYFANDLAYHLDKIERGATKMIDVWGANHFGHIPRMRAALKALGQPDALEIVLYQYVRLKKSGQAASMGKRLGNFISLREVIEAGVVPDAFKYFILSQNPNTPFDFDLELAADTSEKNPVFYIKYAHARICSILEKSRGEGTGDGTPADYSVLNNAKEIALIKELIKFPELIEEISTNFQIQALPHFAYKIAGLFHDFYGSCRVIGAETKQLKQARLFLIRATKYVLKNALNILSIDAPEKM</sequence>
<keyword evidence="6 10" id="KW-0067">ATP-binding</keyword>
<dbReference type="SUPFAM" id="SSF55190">
    <property type="entry name" value="Arginyl-tRNA synthetase (ArgRS), N-terminal 'additional' domain"/>
    <property type="match status" value="1"/>
</dbReference>
<evidence type="ECO:0000256" key="4">
    <source>
        <dbReference type="ARBA" id="ARBA00022598"/>
    </source>
</evidence>
<dbReference type="PANTHER" id="PTHR11956:SF5">
    <property type="entry name" value="ARGININE--TRNA LIGASE, CYTOPLASMIC"/>
    <property type="match status" value="1"/>
</dbReference>
<evidence type="ECO:0000256" key="8">
    <source>
        <dbReference type="ARBA" id="ARBA00023146"/>
    </source>
</evidence>
<feature type="short sequence motif" description="'HIGH' region" evidence="10">
    <location>
        <begin position="122"/>
        <end position="132"/>
    </location>
</feature>
<dbReference type="NCBIfam" id="TIGR00456">
    <property type="entry name" value="argS"/>
    <property type="match status" value="1"/>
</dbReference>
<dbReference type="GO" id="GO:0006420">
    <property type="term" value="P:arginyl-tRNA aminoacylation"/>
    <property type="evidence" value="ECO:0007669"/>
    <property type="project" value="UniProtKB-UniRule"/>
</dbReference>
<dbReference type="AlphaFoldDB" id="A0A2H0W709"/>
<evidence type="ECO:0000313" key="14">
    <source>
        <dbReference type="EMBL" id="PIS07869.1"/>
    </source>
</evidence>
<evidence type="ECO:0000256" key="11">
    <source>
        <dbReference type="RuleBase" id="RU363038"/>
    </source>
</evidence>
<dbReference type="InterPro" id="IPR008909">
    <property type="entry name" value="DALR_anticod-bd"/>
</dbReference>
<dbReference type="InterPro" id="IPR001412">
    <property type="entry name" value="aa-tRNA-synth_I_CS"/>
</dbReference>
<dbReference type="SUPFAM" id="SSF47323">
    <property type="entry name" value="Anticodon-binding domain of a subclass of class I aminoacyl-tRNA synthetases"/>
    <property type="match status" value="1"/>
</dbReference>
<dbReference type="InterPro" id="IPR036695">
    <property type="entry name" value="Arg-tRNA-synth_N_sf"/>
</dbReference>
<dbReference type="GO" id="GO:0005524">
    <property type="term" value="F:ATP binding"/>
    <property type="evidence" value="ECO:0007669"/>
    <property type="project" value="UniProtKB-UniRule"/>
</dbReference>